<feature type="transmembrane region" description="Helical" evidence="7">
    <location>
        <begin position="21"/>
        <end position="41"/>
    </location>
</feature>
<proteinExistence type="predicted"/>
<evidence type="ECO:0000256" key="3">
    <source>
        <dbReference type="ARBA" id="ARBA00022989"/>
    </source>
</evidence>
<keyword evidence="5" id="KW-0175">Coiled coil</keyword>
<keyword evidence="4 7" id="KW-0472">Membrane</keyword>
<evidence type="ECO:0000256" key="1">
    <source>
        <dbReference type="ARBA" id="ARBA00004167"/>
    </source>
</evidence>
<dbReference type="NCBIfam" id="TIGR02794">
    <property type="entry name" value="tolA_full"/>
    <property type="match status" value="1"/>
</dbReference>
<feature type="compositionally biased region" description="Basic and acidic residues" evidence="6">
    <location>
        <begin position="101"/>
        <end position="116"/>
    </location>
</feature>
<dbReference type="EMBL" id="JAIZTC010000003">
    <property type="protein sequence ID" value="MCA8379974.1"/>
    <property type="molecule type" value="Genomic_DNA"/>
</dbReference>
<evidence type="ECO:0000313" key="8">
    <source>
        <dbReference type="EMBL" id="MCA8379974.1"/>
    </source>
</evidence>
<dbReference type="SUPFAM" id="SSF74653">
    <property type="entry name" value="TolA/TonB C-terminal domain"/>
    <property type="match status" value="1"/>
</dbReference>
<protein>
    <submittedName>
        <fullName evidence="8">Cell envelope integrity protein TolA</fullName>
    </submittedName>
</protein>
<comment type="subcellular location">
    <subcellularLocation>
        <location evidence="1">Membrane</location>
        <topology evidence="1">Single-pass membrane protein</topology>
    </subcellularLocation>
</comment>
<feature type="compositionally biased region" description="Gly residues" evidence="6">
    <location>
        <begin position="248"/>
        <end position="269"/>
    </location>
</feature>
<evidence type="ECO:0000256" key="5">
    <source>
        <dbReference type="SAM" id="Coils"/>
    </source>
</evidence>
<feature type="compositionally biased region" description="Pro residues" evidence="6">
    <location>
        <begin position="67"/>
        <end position="86"/>
    </location>
</feature>
<reference evidence="8" key="1">
    <citation type="submission" date="2023-08" db="EMBL/GenBank/DDBJ databases">
        <title>A collection of bacterial strains from the Burkholderia cepacia Research Laboratory and Repository.</title>
        <authorList>
            <person name="Lipuma J."/>
            <person name="Spilker T."/>
        </authorList>
    </citation>
    <scope>NUCLEOTIDE SEQUENCE</scope>
    <source>
        <strain evidence="8">AU0862</strain>
    </source>
</reference>
<evidence type="ECO:0000313" key="9">
    <source>
        <dbReference type="Proteomes" id="UP001199070"/>
    </source>
</evidence>
<evidence type="ECO:0000256" key="7">
    <source>
        <dbReference type="SAM" id="Phobius"/>
    </source>
</evidence>
<keyword evidence="3 7" id="KW-1133">Transmembrane helix</keyword>
<dbReference type="GO" id="GO:0019534">
    <property type="term" value="F:toxin transmembrane transporter activity"/>
    <property type="evidence" value="ECO:0007669"/>
    <property type="project" value="InterPro"/>
</dbReference>
<gene>
    <name evidence="8" type="primary">tolA</name>
    <name evidence="8" type="ORF">LGN22_13945</name>
</gene>
<feature type="region of interest" description="Disordered" evidence="6">
    <location>
        <begin position="67"/>
        <end position="132"/>
    </location>
</feature>
<dbReference type="InterPro" id="IPR006260">
    <property type="entry name" value="TonB/TolA_C"/>
</dbReference>
<dbReference type="GO" id="GO:0016020">
    <property type="term" value="C:membrane"/>
    <property type="evidence" value="ECO:0007669"/>
    <property type="project" value="UniProtKB-SubCell"/>
</dbReference>
<dbReference type="AlphaFoldDB" id="A0AAW4TGD6"/>
<feature type="coiled-coil region" evidence="5">
    <location>
        <begin position="153"/>
        <end position="185"/>
    </location>
</feature>
<evidence type="ECO:0000256" key="2">
    <source>
        <dbReference type="ARBA" id="ARBA00022692"/>
    </source>
</evidence>
<evidence type="ECO:0000256" key="4">
    <source>
        <dbReference type="ARBA" id="ARBA00023136"/>
    </source>
</evidence>
<dbReference type="InterPro" id="IPR014161">
    <property type="entry name" value="Tol-Pal_TolA"/>
</dbReference>
<feature type="region of interest" description="Disordered" evidence="6">
    <location>
        <begin position="247"/>
        <end position="278"/>
    </location>
</feature>
<name>A0AAW4TGD6_9BURK</name>
<dbReference type="RefSeq" id="WP_226133823.1">
    <property type="nucleotide sequence ID" value="NZ_JAIZTC010000003.1"/>
</dbReference>
<keyword evidence="2 7" id="KW-0812">Transmembrane</keyword>
<dbReference type="Proteomes" id="UP001199070">
    <property type="component" value="Unassembled WGS sequence"/>
</dbReference>
<dbReference type="Pfam" id="PF13103">
    <property type="entry name" value="TonB_2"/>
    <property type="match status" value="1"/>
</dbReference>
<sequence length="359" mass="38140">MNRQQSTRRSAYPLQPPRERGTWRAFALAALMHVLLALFLYHGVQWQNSTPAGAEAELWTEVPDVPAPRPVVTPAPPVKVAPPPAPVRDEQADIALQQKKRQQEAAAREAQLEQQRRAQQLKAQQEEEARRTQLAAQQAAALAAQKAAERDRQKQADKLKQQQLAEQQKLEQQKLQQQKQAQLEAQQAAKAKADAAAKAKADAAAKAKAEAQAKAKAEAAARAKASAAANAKLDRERSARLAQMQGLSGAGEGGGEGLAKSGTGTGSGGNAATPGYADKVRRRVKPNIVWGGERAGLTTVVKIRCTPSGDVLSASVSRSSGNSGWDQAVVSAIHASVPLPPDSNGRTPSDITITFKAAE</sequence>
<dbReference type="Gene3D" id="3.30.1150.10">
    <property type="match status" value="1"/>
</dbReference>
<evidence type="ECO:0000256" key="6">
    <source>
        <dbReference type="SAM" id="MobiDB-lite"/>
    </source>
</evidence>
<comment type="caution">
    <text evidence="8">The sequence shown here is derived from an EMBL/GenBank/DDBJ whole genome shotgun (WGS) entry which is preliminary data.</text>
</comment>
<accession>A0AAW4TGD6</accession>
<dbReference type="GO" id="GO:0043213">
    <property type="term" value="P:bacteriocin transport"/>
    <property type="evidence" value="ECO:0007669"/>
    <property type="project" value="InterPro"/>
</dbReference>
<dbReference type="NCBIfam" id="TIGR01352">
    <property type="entry name" value="tonB_Cterm"/>
    <property type="match status" value="1"/>
</dbReference>
<organism evidence="8 9">
    <name type="scientific">Burkholderia cenocepacia</name>
    <dbReference type="NCBI Taxonomy" id="95486"/>
    <lineage>
        <taxon>Bacteria</taxon>
        <taxon>Pseudomonadati</taxon>
        <taxon>Pseudomonadota</taxon>
        <taxon>Betaproteobacteria</taxon>
        <taxon>Burkholderiales</taxon>
        <taxon>Burkholderiaceae</taxon>
        <taxon>Burkholderia</taxon>
        <taxon>Burkholderia cepacia complex</taxon>
    </lineage>
</organism>